<keyword evidence="8" id="KW-0175">Coiled coil</keyword>
<evidence type="ECO:0000256" key="2">
    <source>
        <dbReference type="ARBA" id="ARBA00004442"/>
    </source>
</evidence>
<keyword evidence="6" id="KW-0472">Membrane</keyword>
<evidence type="ECO:0000256" key="5">
    <source>
        <dbReference type="ARBA" id="ARBA00022729"/>
    </source>
</evidence>
<evidence type="ECO:0000256" key="7">
    <source>
        <dbReference type="ARBA" id="ARBA00023237"/>
    </source>
</evidence>
<feature type="coiled-coil region" evidence="8">
    <location>
        <begin position="118"/>
        <end position="145"/>
    </location>
</feature>
<keyword evidence="7" id="KW-0998">Cell outer membrane</keyword>
<feature type="domain" description="Trimeric autotransporter adhesin YadA-like C-terminal membrane anchor" evidence="9">
    <location>
        <begin position="11"/>
        <end position="60"/>
    </location>
</feature>
<proteinExistence type="predicted"/>
<dbReference type="InterPro" id="IPR005594">
    <property type="entry name" value="YadA_C"/>
</dbReference>
<dbReference type="InterPro" id="IPR045584">
    <property type="entry name" value="Pilin-like"/>
</dbReference>
<dbReference type="SUPFAM" id="SSF54523">
    <property type="entry name" value="Pili subunits"/>
    <property type="match status" value="1"/>
</dbReference>
<gene>
    <name evidence="10" type="ORF">IMCC14465_15120</name>
</gene>
<name>J9DYL0_9PROT</name>
<keyword evidence="5" id="KW-0732">Signal</keyword>
<dbReference type="Proteomes" id="UP000004836">
    <property type="component" value="Unassembled WGS sequence"/>
</dbReference>
<sequence length="151" mass="16102">MSAALAALPNTAPDAEAYCGGGLGSYGNSQAFSLGCASNINDNFAVNFGASKLSSGGASVGNREFDDYSLKAGFIYKIGYKPSKSSKSNTAAMETELYRQQASLRAIAEKENYKDTKIAEYEKRLAKLEDQLEQLKVAMLAGNKEFASLAK</sequence>
<keyword evidence="4" id="KW-0812">Transmembrane</keyword>
<keyword evidence="11" id="KW-1185">Reference proteome</keyword>
<organism evidence="10 11">
    <name type="scientific">alpha proteobacterium IMCC14465</name>
    <dbReference type="NCBI Taxonomy" id="1220535"/>
    <lineage>
        <taxon>Bacteria</taxon>
        <taxon>Pseudomonadati</taxon>
        <taxon>Pseudomonadota</taxon>
        <taxon>Alphaproteobacteria</taxon>
        <taxon>PS1 clade</taxon>
    </lineage>
</organism>
<comment type="caution">
    <text evidence="10">The sequence shown here is derived from an EMBL/GenBank/DDBJ whole genome shotgun (WGS) entry which is preliminary data.</text>
</comment>
<evidence type="ECO:0000313" key="11">
    <source>
        <dbReference type="Proteomes" id="UP000004836"/>
    </source>
</evidence>
<dbReference type="EMBL" id="ALYF01000005">
    <property type="protein sequence ID" value="EJW20744.1"/>
    <property type="molecule type" value="Genomic_DNA"/>
</dbReference>
<evidence type="ECO:0000256" key="6">
    <source>
        <dbReference type="ARBA" id="ARBA00023136"/>
    </source>
</evidence>
<accession>J9DYL0</accession>
<evidence type="ECO:0000256" key="1">
    <source>
        <dbReference type="ARBA" id="ARBA00004241"/>
    </source>
</evidence>
<evidence type="ECO:0000256" key="3">
    <source>
        <dbReference type="ARBA" id="ARBA00022452"/>
    </source>
</evidence>
<keyword evidence="3" id="KW-1134">Transmembrane beta strand</keyword>
<dbReference type="GO" id="GO:0009986">
    <property type="term" value="C:cell surface"/>
    <property type="evidence" value="ECO:0007669"/>
    <property type="project" value="UniProtKB-SubCell"/>
</dbReference>
<evidence type="ECO:0000313" key="10">
    <source>
        <dbReference type="EMBL" id="EJW20744.1"/>
    </source>
</evidence>
<dbReference type="AlphaFoldDB" id="J9DYL0"/>
<dbReference type="GO" id="GO:0009279">
    <property type="term" value="C:cell outer membrane"/>
    <property type="evidence" value="ECO:0007669"/>
    <property type="project" value="UniProtKB-SubCell"/>
</dbReference>
<protein>
    <recommendedName>
        <fullName evidence="9">Trimeric autotransporter adhesin YadA-like C-terminal membrane anchor domain-containing protein</fullName>
    </recommendedName>
</protein>
<comment type="subcellular location">
    <subcellularLocation>
        <location evidence="2">Cell outer membrane</location>
    </subcellularLocation>
    <subcellularLocation>
        <location evidence="1">Cell surface</location>
    </subcellularLocation>
</comment>
<dbReference type="Gene3D" id="3.30.1300.30">
    <property type="entry name" value="GSPII I/J protein-like"/>
    <property type="match status" value="1"/>
</dbReference>
<evidence type="ECO:0000256" key="4">
    <source>
        <dbReference type="ARBA" id="ARBA00022692"/>
    </source>
</evidence>
<dbReference type="eggNOG" id="ENOG5033H3C">
    <property type="taxonomic scope" value="Bacteria"/>
</dbReference>
<evidence type="ECO:0000256" key="8">
    <source>
        <dbReference type="SAM" id="Coils"/>
    </source>
</evidence>
<dbReference type="Pfam" id="PF03895">
    <property type="entry name" value="YadA_anchor"/>
    <property type="match status" value="1"/>
</dbReference>
<reference evidence="10 11" key="1">
    <citation type="journal article" date="2012" name="J. Bacteriol.">
        <title>Genome Sequence of Strain IMCC14465, Isolated from the East Sea, Belonging to the PS1 Clade of Alphaproteobacteria.</title>
        <authorList>
            <person name="Yang S.J."/>
            <person name="Kang I."/>
            <person name="Cho J.C."/>
        </authorList>
    </citation>
    <scope>NUCLEOTIDE SEQUENCE [LARGE SCALE GENOMIC DNA]</scope>
    <source>
        <strain evidence="10 11">IMCC14465</strain>
    </source>
</reference>
<evidence type="ECO:0000259" key="9">
    <source>
        <dbReference type="Pfam" id="PF03895"/>
    </source>
</evidence>